<proteinExistence type="predicted"/>
<keyword evidence="2" id="KW-1185">Reference proteome</keyword>
<protein>
    <submittedName>
        <fullName evidence="1">Uncharacterized protein</fullName>
    </submittedName>
</protein>
<organism evidence="1 2">
    <name type="scientific">Mammaliicoccus stepanovicii</name>
    <dbReference type="NCBI Taxonomy" id="643214"/>
    <lineage>
        <taxon>Bacteria</taxon>
        <taxon>Bacillati</taxon>
        <taxon>Bacillota</taxon>
        <taxon>Bacilli</taxon>
        <taxon>Bacillales</taxon>
        <taxon>Staphylococcaceae</taxon>
        <taxon>Mammaliicoccus</taxon>
    </lineage>
</organism>
<dbReference type="Proteomes" id="UP000242084">
    <property type="component" value="Chromosome 1"/>
</dbReference>
<reference evidence="1 2" key="1">
    <citation type="submission" date="2017-06" db="EMBL/GenBank/DDBJ databases">
        <authorList>
            <consortium name="Pathogen Informatics"/>
        </authorList>
    </citation>
    <scope>NUCLEOTIDE SEQUENCE [LARGE SCALE GENOMIC DNA]</scope>
    <source>
        <strain evidence="1 2">NCTC13839</strain>
    </source>
</reference>
<dbReference type="AlphaFoldDB" id="A0A239YEW9"/>
<dbReference type="KEGG" id="sste:SAMEA4384403_0380"/>
<dbReference type="EMBL" id="LT906462">
    <property type="protein sequence ID" value="SNV57791.1"/>
    <property type="molecule type" value="Genomic_DNA"/>
</dbReference>
<name>A0A239YEW9_9STAP</name>
<evidence type="ECO:0000313" key="1">
    <source>
        <dbReference type="EMBL" id="SNV57791.1"/>
    </source>
</evidence>
<accession>A0A239YEW9</accession>
<evidence type="ECO:0000313" key="2">
    <source>
        <dbReference type="Proteomes" id="UP000242084"/>
    </source>
</evidence>
<gene>
    <name evidence="1" type="ORF">SAMEA4384403_00380</name>
</gene>
<sequence>MYTKKCDNLVNEFKISYINGIRSINNAKKVFKHHDILGIE</sequence>